<dbReference type="SUPFAM" id="SSF50978">
    <property type="entry name" value="WD40 repeat-like"/>
    <property type="match status" value="1"/>
</dbReference>
<evidence type="ECO:0000256" key="3">
    <source>
        <dbReference type="ARBA" id="ARBA00007410"/>
    </source>
</evidence>
<feature type="region of interest" description="Disordered" evidence="16">
    <location>
        <begin position="1011"/>
        <end position="1055"/>
    </location>
</feature>
<sequence>MYSLPTPPLLQRARTYGSHFFHRFGIHCATHQIRLILVSSIVITSLLFPAIAIYTSPETHFFAGFTLRVLDTFLTPDDISSYFAQHDLRDPWVGHSALRVREDSVARVQCGTQGILRAERVLIGSVSQEYGIDALDVSTLQTALQIEDRISRTLAPRGIPCLKTPAGSCFSLSPLAFWNHDEEALLSDRHILDTINLSQNITVSGVSIGPEMVFAGRELADPTASYLDSAMFLALTYLFPDRDCLGNAGHYKWLRVLEEAAGWSGDLVVQAQTPKLIALEYDKSMSTKSRLTFLSVFCYSAYLAFVVYTLRFMRRTRTVHSRIGLAATGIIELVVSTITSLSVCALVGFRVTMVPWELFPIIVSFIGVENMFQIVDAVLKTPITIPVKDRIAVGLSQAGTSNTLKVVSYNAVLGVIAFFSSGAIRQFCAFSIVVLVAHWFLVHTFFVTVLSIDIQRLELDELLRQNTNLSPTDLNKSTQRPTLPPAQTWRQALTAVKNTIRGRPGKNISLFLLLAITATLWVATSPSSTHHDARHHLRHQMRQTHKITPTDRVSPAFRLWQILNPADDALVHVRVESPTILVLAPEEDVRPSQLSTAGGEGTSRVRSSKMSRAWSRMIRPIWWLMKIMVVPIAGTTILLYGLLLYLLKNVELLEAQRQKPEPESASSEEGSSVEGEIAFTTLPRAFQNDVELIASSNDRRIVATIGLENEFVIWRTMPRTHQMVDTSDILLGNASTSSTASATLTSIAVHESGALCAVGTGSGLIGVWSIGRDEVKPCLQLFLDNTTSAAVTQLYFTSPRSRPPSPVRPLTPSPPPSESSVNANVIEYLYAAYENGTTVRWELDSTPKACYVTPSRSASITKTLLLPIRGEDRLLVGFCLDDGTFELSDLDGKDKLIPYECWIAAGNPHDLVCKADVCFVDLDGTQHTIIAAATQAGVVSLWDAGTRECLFILEESYGNINHLRLTAVNQNACSTCGELPCENFLVSFSVGQVILFYRAYLYLPTRRCSCPRNQPQHSLRASGLGRRSRSGSTASLTSLSGSATPRSHSRAPSFSLTSSALNPSAMFPVSAHGVHSRRTTEKDGIRRNHETLFVSADADESDPHPVGPVDVTPAAGAFPSQAPASIWQSLVVVRVAETTFERGCWDVAGDKIVGVRRRARAPFARTHNDRKGKVQVIAESPHGLSADTLERWELWTFDPADSKLHCSPLSALNCDVEERTSQKRKRENSITRLANGRTNSPLQRRRNESLVPRLHFTRVTPLVSSPAFCLAGFGNTVGLFDFSWSRMRHRRSSADIIRKLRTE</sequence>
<evidence type="ECO:0000256" key="7">
    <source>
        <dbReference type="ARBA" id="ARBA00022737"/>
    </source>
</evidence>
<keyword evidence="7" id="KW-0677">Repeat</keyword>
<comment type="subcellular location">
    <subcellularLocation>
        <location evidence="1">Endoplasmic reticulum membrane</location>
        <topology evidence="1">Multi-pass membrane protein</topology>
    </subcellularLocation>
    <subcellularLocation>
        <location evidence="2">Golgi apparatus membrane</location>
        <topology evidence="2">Multi-pass membrane protein</topology>
    </subcellularLocation>
</comment>
<reference evidence="19 20" key="1">
    <citation type="journal article" date="2012" name="Science">
        <title>The Paleozoic origin of enzymatic lignin decomposition reconstructed from 31 fungal genomes.</title>
        <authorList>
            <person name="Floudas D."/>
            <person name="Binder M."/>
            <person name="Riley R."/>
            <person name="Barry K."/>
            <person name="Blanchette R.A."/>
            <person name="Henrissat B."/>
            <person name="Martinez A.T."/>
            <person name="Otillar R."/>
            <person name="Spatafora J.W."/>
            <person name="Yadav J.S."/>
            <person name="Aerts A."/>
            <person name="Benoit I."/>
            <person name="Boyd A."/>
            <person name="Carlson A."/>
            <person name="Copeland A."/>
            <person name="Coutinho P.M."/>
            <person name="de Vries R.P."/>
            <person name="Ferreira P."/>
            <person name="Findley K."/>
            <person name="Foster B."/>
            <person name="Gaskell J."/>
            <person name="Glotzer D."/>
            <person name="Gorecki P."/>
            <person name="Heitman J."/>
            <person name="Hesse C."/>
            <person name="Hori C."/>
            <person name="Igarashi K."/>
            <person name="Jurgens J.A."/>
            <person name="Kallen N."/>
            <person name="Kersten P."/>
            <person name="Kohler A."/>
            <person name="Kuees U."/>
            <person name="Kumar T.K.A."/>
            <person name="Kuo A."/>
            <person name="LaButti K."/>
            <person name="Larrondo L.F."/>
            <person name="Lindquist E."/>
            <person name="Ling A."/>
            <person name="Lombard V."/>
            <person name="Lucas S."/>
            <person name="Lundell T."/>
            <person name="Martin R."/>
            <person name="McLaughlin D.J."/>
            <person name="Morgenstern I."/>
            <person name="Morin E."/>
            <person name="Murat C."/>
            <person name="Nagy L.G."/>
            <person name="Nolan M."/>
            <person name="Ohm R.A."/>
            <person name="Patyshakuliyeva A."/>
            <person name="Rokas A."/>
            <person name="Ruiz-Duenas F.J."/>
            <person name="Sabat G."/>
            <person name="Salamov A."/>
            <person name="Samejima M."/>
            <person name="Schmutz J."/>
            <person name="Slot J.C."/>
            <person name="St John F."/>
            <person name="Stenlid J."/>
            <person name="Sun H."/>
            <person name="Sun S."/>
            <person name="Syed K."/>
            <person name="Tsang A."/>
            <person name="Wiebenga A."/>
            <person name="Young D."/>
            <person name="Pisabarro A."/>
            <person name="Eastwood D.C."/>
            <person name="Martin F."/>
            <person name="Cullen D."/>
            <person name="Grigoriev I.V."/>
            <person name="Hibbett D.S."/>
        </authorList>
    </citation>
    <scope>NUCLEOTIDE SEQUENCE [LARGE SCALE GENOMIC DNA]</scope>
    <source>
        <strain evidence="19 20">MD-104</strain>
    </source>
</reference>
<keyword evidence="20" id="KW-1185">Reference proteome</keyword>
<dbReference type="GO" id="GO:0008202">
    <property type="term" value="P:steroid metabolic process"/>
    <property type="evidence" value="ECO:0007669"/>
    <property type="project" value="UniProtKB-KW"/>
</dbReference>
<evidence type="ECO:0000256" key="4">
    <source>
        <dbReference type="ARBA" id="ARBA00019541"/>
    </source>
</evidence>
<dbReference type="EMBL" id="KB467942">
    <property type="protein sequence ID" value="PCH38413.1"/>
    <property type="molecule type" value="Genomic_DNA"/>
</dbReference>
<feature type="region of interest" description="Disordered" evidence="16">
    <location>
        <begin position="797"/>
        <end position="819"/>
    </location>
</feature>
<keyword evidence="12" id="KW-0446">Lipid-binding</keyword>
<protein>
    <recommendedName>
        <fullName evidence="4">Sterol regulatory element-binding protein cleavage-activating protein</fullName>
    </recommendedName>
</protein>
<dbReference type="OrthoDB" id="6510177at2759"/>
<keyword evidence="13 17" id="KW-0472">Membrane</keyword>
<evidence type="ECO:0000256" key="15">
    <source>
        <dbReference type="ARBA" id="ARBA00023221"/>
    </source>
</evidence>
<feature type="transmembrane region" description="Helical" evidence="17">
    <location>
        <begin position="323"/>
        <end position="349"/>
    </location>
</feature>
<dbReference type="SUPFAM" id="SSF82866">
    <property type="entry name" value="Multidrug efflux transporter AcrB transmembrane domain"/>
    <property type="match status" value="1"/>
</dbReference>
<organism evidence="19 20">
    <name type="scientific">Wolfiporia cocos (strain MD-104)</name>
    <name type="common">Brown rot fungus</name>
    <dbReference type="NCBI Taxonomy" id="742152"/>
    <lineage>
        <taxon>Eukaryota</taxon>
        <taxon>Fungi</taxon>
        <taxon>Dikarya</taxon>
        <taxon>Basidiomycota</taxon>
        <taxon>Agaricomycotina</taxon>
        <taxon>Agaricomycetes</taxon>
        <taxon>Polyporales</taxon>
        <taxon>Phaeolaceae</taxon>
        <taxon>Wolfiporia</taxon>
    </lineage>
</organism>
<evidence type="ECO:0000256" key="11">
    <source>
        <dbReference type="ARBA" id="ARBA00023098"/>
    </source>
</evidence>
<feature type="transmembrane region" description="Helical" evidence="17">
    <location>
        <begin position="33"/>
        <end position="54"/>
    </location>
</feature>
<feature type="transmembrane region" description="Helical" evidence="17">
    <location>
        <begin position="508"/>
        <end position="524"/>
    </location>
</feature>
<dbReference type="GO" id="GO:0032933">
    <property type="term" value="P:SREBP signaling pathway"/>
    <property type="evidence" value="ECO:0007669"/>
    <property type="project" value="InterPro"/>
</dbReference>
<feature type="domain" description="SSD" evidence="18">
    <location>
        <begin position="294"/>
        <end position="452"/>
    </location>
</feature>
<keyword evidence="11" id="KW-0443">Lipid metabolism</keyword>
<dbReference type="OMA" id="THQIRLI"/>
<dbReference type="Proteomes" id="UP000218811">
    <property type="component" value="Unassembled WGS sequence"/>
</dbReference>
<evidence type="ECO:0000256" key="8">
    <source>
        <dbReference type="ARBA" id="ARBA00022824"/>
    </source>
</evidence>
<dbReference type="InterPro" id="IPR000731">
    <property type="entry name" value="SSD"/>
</dbReference>
<dbReference type="GO" id="GO:0032936">
    <property type="term" value="C:SREBP-SCAP complex"/>
    <property type="evidence" value="ECO:0007669"/>
    <property type="project" value="TreeGrafter"/>
</dbReference>
<evidence type="ECO:0000256" key="2">
    <source>
        <dbReference type="ARBA" id="ARBA00004653"/>
    </source>
</evidence>
<evidence type="ECO:0000256" key="1">
    <source>
        <dbReference type="ARBA" id="ARBA00004477"/>
    </source>
</evidence>
<dbReference type="STRING" id="742152.A0A2H3JF46"/>
<feature type="compositionally biased region" description="Pro residues" evidence="16">
    <location>
        <begin position="801"/>
        <end position="817"/>
    </location>
</feature>
<dbReference type="GO" id="GO:0000139">
    <property type="term" value="C:Golgi membrane"/>
    <property type="evidence" value="ECO:0007669"/>
    <property type="project" value="UniProtKB-SubCell"/>
</dbReference>
<feature type="transmembrane region" description="Helical" evidence="17">
    <location>
        <begin position="621"/>
        <end position="647"/>
    </location>
</feature>
<feature type="transmembrane region" description="Helical" evidence="17">
    <location>
        <begin position="406"/>
        <end position="424"/>
    </location>
</feature>
<dbReference type="InterPro" id="IPR030225">
    <property type="entry name" value="SCAP"/>
</dbReference>
<evidence type="ECO:0000256" key="5">
    <source>
        <dbReference type="ARBA" id="ARBA00022574"/>
    </source>
</evidence>
<keyword evidence="6 17" id="KW-0812">Transmembrane</keyword>
<dbReference type="GO" id="GO:0032934">
    <property type="term" value="F:sterol binding"/>
    <property type="evidence" value="ECO:0007669"/>
    <property type="project" value="InterPro"/>
</dbReference>
<feature type="transmembrane region" description="Helical" evidence="17">
    <location>
        <begin position="291"/>
        <end position="311"/>
    </location>
</feature>
<dbReference type="PROSITE" id="PS50156">
    <property type="entry name" value="SSD"/>
    <property type="match status" value="1"/>
</dbReference>
<evidence type="ECO:0000256" key="16">
    <source>
        <dbReference type="SAM" id="MobiDB-lite"/>
    </source>
</evidence>
<name>A0A2H3JF46_WOLCO</name>
<proteinExistence type="inferred from homology"/>
<dbReference type="Gene3D" id="2.130.10.10">
    <property type="entry name" value="YVTN repeat-like/Quinoprotein amine dehydrogenase"/>
    <property type="match status" value="2"/>
</dbReference>
<keyword evidence="10" id="KW-0333">Golgi apparatus</keyword>
<keyword evidence="14" id="KW-0325">Glycoprotein</keyword>
<evidence type="ECO:0000313" key="19">
    <source>
        <dbReference type="EMBL" id="PCH38413.1"/>
    </source>
</evidence>
<evidence type="ECO:0000313" key="20">
    <source>
        <dbReference type="Proteomes" id="UP000218811"/>
    </source>
</evidence>
<gene>
    <name evidence="19" type="ORF">WOLCODRAFT_161555</name>
</gene>
<dbReference type="PANTHER" id="PTHR46378:SF1">
    <property type="entry name" value="STEROL REGULATORY ELEMENT-BINDING PROTEIN CLEAVAGE-ACTIVATING PROTEIN"/>
    <property type="match status" value="1"/>
</dbReference>
<evidence type="ECO:0000256" key="10">
    <source>
        <dbReference type="ARBA" id="ARBA00023034"/>
    </source>
</evidence>
<keyword evidence="5" id="KW-0853">WD repeat</keyword>
<keyword evidence="15" id="KW-0753">Steroid metabolism</keyword>
<evidence type="ECO:0000259" key="18">
    <source>
        <dbReference type="PROSITE" id="PS50156"/>
    </source>
</evidence>
<evidence type="ECO:0000256" key="17">
    <source>
        <dbReference type="SAM" id="Phobius"/>
    </source>
</evidence>
<evidence type="ECO:0000256" key="14">
    <source>
        <dbReference type="ARBA" id="ARBA00023180"/>
    </source>
</evidence>
<dbReference type="GO" id="GO:0005789">
    <property type="term" value="C:endoplasmic reticulum membrane"/>
    <property type="evidence" value="ECO:0007669"/>
    <property type="project" value="UniProtKB-SubCell"/>
</dbReference>
<dbReference type="GO" id="GO:0045540">
    <property type="term" value="P:regulation of cholesterol biosynthetic process"/>
    <property type="evidence" value="ECO:0007669"/>
    <property type="project" value="TreeGrafter"/>
</dbReference>
<evidence type="ECO:0000256" key="9">
    <source>
        <dbReference type="ARBA" id="ARBA00022989"/>
    </source>
</evidence>
<dbReference type="InterPro" id="IPR015943">
    <property type="entry name" value="WD40/YVTN_repeat-like_dom_sf"/>
</dbReference>
<keyword evidence="9 17" id="KW-1133">Transmembrane helix</keyword>
<evidence type="ECO:0000256" key="13">
    <source>
        <dbReference type="ARBA" id="ARBA00023136"/>
    </source>
</evidence>
<comment type="similarity">
    <text evidence="3">Belongs to the WD repeat SCAP family.</text>
</comment>
<keyword evidence="8" id="KW-0256">Endoplasmic reticulum</keyword>
<feature type="transmembrane region" description="Helical" evidence="17">
    <location>
        <begin position="431"/>
        <end position="452"/>
    </location>
</feature>
<evidence type="ECO:0000256" key="6">
    <source>
        <dbReference type="ARBA" id="ARBA00022692"/>
    </source>
</evidence>
<evidence type="ECO:0000256" key="12">
    <source>
        <dbReference type="ARBA" id="ARBA00023121"/>
    </source>
</evidence>
<dbReference type="Pfam" id="PF12349">
    <property type="entry name" value="Sterol-sensing"/>
    <property type="match status" value="1"/>
</dbReference>
<accession>A0A2H3JF46</accession>
<dbReference type="InterPro" id="IPR053958">
    <property type="entry name" value="HMGCR/SNAP/NPC1-like_SSD"/>
</dbReference>
<dbReference type="PANTHER" id="PTHR46378">
    <property type="entry name" value="STEROL REGULATORY ELEMENT-BINDING PROTEIN CLEAVAGE-ACTIVATING PROTEIN"/>
    <property type="match status" value="1"/>
</dbReference>
<feature type="compositionally biased region" description="Low complexity" evidence="16">
    <location>
        <begin position="1018"/>
        <end position="1044"/>
    </location>
</feature>
<dbReference type="InterPro" id="IPR036322">
    <property type="entry name" value="WD40_repeat_dom_sf"/>
</dbReference>